<dbReference type="PROSITE" id="PS50234">
    <property type="entry name" value="VWFA"/>
    <property type="match status" value="1"/>
</dbReference>
<evidence type="ECO:0000256" key="8">
    <source>
        <dbReference type="ARBA" id="ARBA00022840"/>
    </source>
</evidence>
<dbReference type="VEuPathDB" id="FungiDB:MUCCIDRAFT_108206"/>
<dbReference type="InterPro" id="IPR005161">
    <property type="entry name" value="Ku_N"/>
</dbReference>
<dbReference type="GO" id="GO:0042162">
    <property type="term" value="F:telomeric DNA binding"/>
    <property type="evidence" value="ECO:0007669"/>
    <property type="project" value="InterPro"/>
</dbReference>
<dbReference type="SUPFAM" id="SSF53300">
    <property type="entry name" value="vWA-like"/>
    <property type="match status" value="1"/>
</dbReference>
<evidence type="ECO:0000256" key="14">
    <source>
        <dbReference type="SAM" id="MobiDB-lite"/>
    </source>
</evidence>
<dbReference type="AlphaFoldDB" id="A0A168M4R1"/>
<keyword evidence="10" id="KW-0238">DNA-binding</keyword>
<dbReference type="GO" id="GO:0005524">
    <property type="term" value="F:ATP binding"/>
    <property type="evidence" value="ECO:0007669"/>
    <property type="project" value="UniProtKB-KW"/>
</dbReference>
<keyword evidence="13" id="KW-0539">Nucleus</keyword>
<comment type="caution">
    <text evidence="16">The sequence shown here is derived from an EMBL/GenBank/DDBJ whole genome shotgun (WGS) entry which is preliminary data.</text>
</comment>
<gene>
    <name evidence="16" type="ORF">MUCCIDRAFT_108206</name>
</gene>
<comment type="similarity">
    <text evidence="3">Belongs to the ku70 family.</text>
</comment>
<dbReference type="Pfam" id="PF03731">
    <property type="entry name" value="Ku_N"/>
    <property type="match status" value="1"/>
</dbReference>
<dbReference type="Gene3D" id="4.10.970.10">
    <property type="entry name" value="Ku70, bridge and pillars"/>
    <property type="match status" value="1"/>
</dbReference>
<evidence type="ECO:0000313" key="17">
    <source>
        <dbReference type="Proteomes" id="UP000077051"/>
    </source>
</evidence>
<keyword evidence="9" id="KW-0779">Telomere</keyword>
<dbReference type="Gene3D" id="2.40.290.10">
    <property type="match status" value="1"/>
</dbReference>
<evidence type="ECO:0000256" key="4">
    <source>
        <dbReference type="ARBA" id="ARBA00022741"/>
    </source>
</evidence>
<evidence type="ECO:0000259" key="15">
    <source>
        <dbReference type="PROSITE" id="PS50234"/>
    </source>
</evidence>
<dbReference type="GO" id="GO:0000723">
    <property type="term" value="P:telomere maintenance"/>
    <property type="evidence" value="ECO:0007669"/>
    <property type="project" value="InterPro"/>
</dbReference>
<dbReference type="FunFam" id="2.40.290.10:FF:000001">
    <property type="entry name" value="X-ray repair cross complementing 6"/>
    <property type="match status" value="1"/>
</dbReference>
<keyword evidence="17" id="KW-1185">Reference proteome</keyword>
<dbReference type="GO" id="GO:0043564">
    <property type="term" value="C:Ku70:Ku80 complex"/>
    <property type="evidence" value="ECO:0007669"/>
    <property type="project" value="InterPro"/>
</dbReference>
<evidence type="ECO:0000256" key="6">
    <source>
        <dbReference type="ARBA" id="ARBA00022801"/>
    </source>
</evidence>
<dbReference type="Proteomes" id="UP000077051">
    <property type="component" value="Unassembled WGS sequence"/>
</dbReference>
<reference evidence="16 17" key="1">
    <citation type="submission" date="2015-06" db="EMBL/GenBank/DDBJ databases">
        <title>Expansion of signal transduction pathways in fungi by whole-genome duplication.</title>
        <authorList>
            <consortium name="DOE Joint Genome Institute"/>
            <person name="Corrochano L.M."/>
            <person name="Kuo A."/>
            <person name="Marcet-Houben M."/>
            <person name="Polaino S."/>
            <person name="Salamov A."/>
            <person name="Villalobos J.M."/>
            <person name="Alvarez M.I."/>
            <person name="Avalos J."/>
            <person name="Benito E.P."/>
            <person name="Benoit I."/>
            <person name="Burger G."/>
            <person name="Camino L.P."/>
            <person name="Canovas D."/>
            <person name="Cerda-Olmedo E."/>
            <person name="Cheng J.-F."/>
            <person name="Dominguez A."/>
            <person name="Elias M."/>
            <person name="Eslava A.P."/>
            <person name="Glaser F."/>
            <person name="Grimwood J."/>
            <person name="Gutierrez G."/>
            <person name="Heitman J."/>
            <person name="Henrissat B."/>
            <person name="Iturriaga E.A."/>
            <person name="Lang B.F."/>
            <person name="Lavin J.L."/>
            <person name="Lee S."/>
            <person name="Li W."/>
            <person name="Lindquist E."/>
            <person name="Lopez-Garcia S."/>
            <person name="Luque E.M."/>
            <person name="Marcos A.T."/>
            <person name="Martin J."/>
            <person name="Mccluskey K."/>
            <person name="Medina H.R."/>
            <person name="Miralles-Duran A."/>
            <person name="Miyazaki A."/>
            <person name="Munoz-Torres E."/>
            <person name="Oguiza J.A."/>
            <person name="Ohm R."/>
            <person name="Olmedo M."/>
            <person name="Orejas M."/>
            <person name="Ortiz-Castellanos L."/>
            <person name="Pisabarro A.G."/>
            <person name="Rodriguez-Romero J."/>
            <person name="Ruiz-Herrera J."/>
            <person name="Ruiz-Vazquez R."/>
            <person name="Sanz C."/>
            <person name="Schackwitz W."/>
            <person name="Schmutz J."/>
            <person name="Shahriari M."/>
            <person name="Shelest E."/>
            <person name="Silva-Franco F."/>
            <person name="Soanes D."/>
            <person name="Syed K."/>
            <person name="Tagua V.G."/>
            <person name="Talbot N.J."/>
            <person name="Thon M."/>
            <person name="De Vries R.P."/>
            <person name="Wiebenga A."/>
            <person name="Yadav J.S."/>
            <person name="Braun E.L."/>
            <person name="Baker S."/>
            <person name="Garre V."/>
            <person name="Horwitz B."/>
            <person name="Torres-Martinez S."/>
            <person name="Idnurm A."/>
            <person name="Herrera-Estrella A."/>
            <person name="Gabaldon T."/>
            <person name="Grigoriev I.V."/>
        </authorList>
    </citation>
    <scope>NUCLEOTIDE SEQUENCE [LARGE SCALE GENOMIC DNA]</scope>
    <source>
        <strain evidence="16 17">CBS 277.49</strain>
    </source>
</reference>
<feature type="region of interest" description="Disordered" evidence="14">
    <location>
        <begin position="548"/>
        <end position="576"/>
    </location>
</feature>
<dbReference type="NCBIfam" id="TIGR00578">
    <property type="entry name" value="ku70"/>
    <property type="match status" value="1"/>
</dbReference>
<sequence length="631" mass="71582">MSYEYTSVLFGNEEEDENYETSKEFNLKELTIYAIDCRPSMLEADQDGDVPLLVTLKSIRAKIVDRIDSRPNDQIGIILFGTTEKNNAQDKDHVYILQPIDLIDAPRIKELDLLINNINLVKDRYGSSDAVFPFSDLLWVCSDIIANANAKQYIRRIIIITNNEDPTDGNAHYRKTAIQRARDLKDSGTEIILFGLKESQDACFDPNLFYSDIVVFPDNDDKQEEKDEFDDRILSSIGSLKDLFDKIKTIQTSARSEFRLPFEIGPNLTIGVRGYNMVLEQKIGTPKYYFAEGEQTQEVKSVTRWKCLDTNEFLTPIDIKKAYSYGGQDVVFTEDDVAAIQTVNQPGLLVLGFRDIAFLKSHYQVAHPYFIYPDESQYRGSKSAFFLLLNSMYQKEKMAICSFVRRVNTIPKLVALLPQAKKLDELGNQVDPPGFQLIILPYADEIRQVPPHAEVHDYQEAADTMKSIIHTLKIRGGYDPAKYHNPCKYIFYHANMIQRAALDTDPQEQVDNCVPNYELIESELSDEIDAFKRLVGLDTLSSQDILDSQAQSQARKRGASSSGSAATASEGQPAKKLKEMTIAEHWKSGTLEKVTNPSLKEFLISVNIHPKKLKKDLIDQVDGYLKVKAED</sequence>
<evidence type="ECO:0000256" key="1">
    <source>
        <dbReference type="ARBA" id="ARBA00004123"/>
    </source>
</evidence>
<dbReference type="GO" id="GO:0006303">
    <property type="term" value="P:double-strand break repair via nonhomologous end joining"/>
    <property type="evidence" value="ECO:0007669"/>
    <property type="project" value="InterPro"/>
</dbReference>
<dbReference type="InterPro" id="IPR047087">
    <property type="entry name" value="KU70_core_dom"/>
</dbReference>
<keyword evidence="8" id="KW-0067">ATP-binding</keyword>
<dbReference type="PIRSF" id="PIRSF003033">
    <property type="entry name" value="Ku70"/>
    <property type="match status" value="1"/>
</dbReference>
<dbReference type="GO" id="GO:0004386">
    <property type="term" value="F:helicase activity"/>
    <property type="evidence" value="ECO:0007669"/>
    <property type="project" value="UniProtKB-KW"/>
</dbReference>
<dbReference type="GO" id="GO:0003684">
    <property type="term" value="F:damaged DNA binding"/>
    <property type="evidence" value="ECO:0007669"/>
    <property type="project" value="InterPro"/>
</dbReference>
<feature type="domain" description="VWFA" evidence="15">
    <location>
        <begin position="30"/>
        <end position="247"/>
    </location>
</feature>
<dbReference type="GO" id="GO:0003690">
    <property type="term" value="F:double-stranded DNA binding"/>
    <property type="evidence" value="ECO:0007669"/>
    <property type="project" value="TreeGrafter"/>
</dbReference>
<evidence type="ECO:0000256" key="12">
    <source>
        <dbReference type="ARBA" id="ARBA00023204"/>
    </source>
</evidence>
<dbReference type="SMART" id="SM00559">
    <property type="entry name" value="Ku78"/>
    <property type="match status" value="1"/>
</dbReference>
<dbReference type="InterPro" id="IPR006164">
    <property type="entry name" value="DNA_bd_Ku70/Ku80"/>
</dbReference>
<evidence type="ECO:0000256" key="13">
    <source>
        <dbReference type="ARBA" id="ARBA00023242"/>
    </source>
</evidence>
<dbReference type="InterPro" id="IPR006165">
    <property type="entry name" value="Ku70"/>
</dbReference>
<dbReference type="Gene3D" id="3.40.50.410">
    <property type="entry name" value="von Willebrand factor, type A domain"/>
    <property type="match status" value="1"/>
</dbReference>
<organism evidence="16 17">
    <name type="scientific">Mucor lusitanicus CBS 277.49</name>
    <dbReference type="NCBI Taxonomy" id="747725"/>
    <lineage>
        <taxon>Eukaryota</taxon>
        <taxon>Fungi</taxon>
        <taxon>Fungi incertae sedis</taxon>
        <taxon>Mucoromycota</taxon>
        <taxon>Mucoromycotina</taxon>
        <taxon>Mucoromycetes</taxon>
        <taxon>Mucorales</taxon>
        <taxon>Mucorineae</taxon>
        <taxon>Mucoraceae</taxon>
        <taxon>Mucor</taxon>
    </lineage>
</organism>
<name>A0A168M4R1_MUCCL</name>
<dbReference type="SUPFAM" id="SSF100939">
    <property type="entry name" value="SPOC domain-like"/>
    <property type="match status" value="1"/>
</dbReference>
<keyword evidence="7" id="KW-0347">Helicase</keyword>
<dbReference type="InterPro" id="IPR027388">
    <property type="entry name" value="Ku70_bridge/pillars_dom_sf"/>
</dbReference>
<protein>
    <recommendedName>
        <fullName evidence="15">VWFA domain-containing protein</fullName>
    </recommendedName>
</protein>
<accession>A0A168M4R1</accession>
<evidence type="ECO:0000256" key="5">
    <source>
        <dbReference type="ARBA" id="ARBA00022763"/>
    </source>
</evidence>
<dbReference type="Gene3D" id="1.10.1600.10">
    <property type="match status" value="1"/>
</dbReference>
<keyword evidence="11" id="KW-0233">DNA recombination</keyword>
<keyword evidence="12" id="KW-0234">DNA repair</keyword>
<dbReference type="PANTHER" id="PTHR12604:SF2">
    <property type="entry name" value="X-RAY REPAIR CROSS-COMPLEMENTING PROTEIN 6"/>
    <property type="match status" value="1"/>
</dbReference>
<dbReference type="InterPro" id="IPR002035">
    <property type="entry name" value="VWF_A"/>
</dbReference>
<evidence type="ECO:0000256" key="2">
    <source>
        <dbReference type="ARBA" id="ARBA00004574"/>
    </source>
</evidence>
<evidence type="ECO:0000256" key="3">
    <source>
        <dbReference type="ARBA" id="ARBA00005240"/>
    </source>
</evidence>
<dbReference type="InterPro" id="IPR016194">
    <property type="entry name" value="SPOC-like_C_dom_sf"/>
</dbReference>
<dbReference type="GO" id="GO:0000781">
    <property type="term" value="C:chromosome, telomeric region"/>
    <property type="evidence" value="ECO:0007669"/>
    <property type="project" value="UniProtKB-SubCell"/>
</dbReference>
<dbReference type="STRING" id="747725.A0A168M4R1"/>
<dbReference type="CDD" id="cd00788">
    <property type="entry name" value="KU70"/>
    <property type="match status" value="1"/>
</dbReference>
<evidence type="ECO:0000256" key="9">
    <source>
        <dbReference type="ARBA" id="ARBA00022895"/>
    </source>
</evidence>
<keyword evidence="9" id="KW-0158">Chromosome</keyword>
<feature type="compositionally biased region" description="Low complexity" evidence="14">
    <location>
        <begin position="548"/>
        <end position="569"/>
    </location>
</feature>
<proteinExistence type="inferred from homology"/>
<evidence type="ECO:0000313" key="16">
    <source>
        <dbReference type="EMBL" id="OAD04381.1"/>
    </source>
</evidence>
<dbReference type="GO" id="GO:0016787">
    <property type="term" value="F:hydrolase activity"/>
    <property type="evidence" value="ECO:0007669"/>
    <property type="project" value="UniProtKB-KW"/>
</dbReference>
<evidence type="ECO:0000256" key="10">
    <source>
        <dbReference type="ARBA" id="ARBA00023125"/>
    </source>
</evidence>
<evidence type="ECO:0000256" key="7">
    <source>
        <dbReference type="ARBA" id="ARBA00022806"/>
    </source>
</evidence>
<evidence type="ECO:0000256" key="11">
    <source>
        <dbReference type="ARBA" id="ARBA00023172"/>
    </source>
</evidence>
<dbReference type="PANTHER" id="PTHR12604">
    <property type="entry name" value="KU AUTOANTIGEN DNA HELICASE"/>
    <property type="match status" value="1"/>
</dbReference>
<comment type="subcellular location">
    <subcellularLocation>
        <location evidence="2">Chromosome</location>
        <location evidence="2">Telomere</location>
    </subcellularLocation>
    <subcellularLocation>
        <location evidence="1">Nucleus</location>
    </subcellularLocation>
</comment>
<dbReference type="EMBL" id="AMYB01000003">
    <property type="protein sequence ID" value="OAD04381.1"/>
    <property type="molecule type" value="Genomic_DNA"/>
</dbReference>
<keyword evidence="4" id="KW-0547">Nucleotide-binding</keyword>
<dbReference type="InterPro" id="IPR036465">
    <property type="entry name" value="vWFA_dom_sf"/>
</dbReference>
<keyword evidence="5" id="KW-0227">DNA damage</keyword>
<dbReference type="GO" id="GO:0006310">
    <property type="term" value="P:DNA recombination"/>
    <property type="evidence" value="ECO:0007669"/>
    <property type="project" value="UniProtKB-KW"/>
</dbReference>
<dbReference type="Pfam" id="PF02735">
    <property type="entry name" value="Ku"/>
    <property type="match status" value="1"/>
</dbReference>
<keyword evidence="6" id="KW-0378">Hydrolase</keyword>
<dbReference type="OrthoDB" id="3249161at2759"/>